<dbReference type="RefSeq" id="WP_254165212.1">
    <property type="nucleotide sequence ID" value="NZ_JANAFB010000006.1"/>
</dbReference>
<gene>
    <name evidence="1" type="ORF">NBM05_03750</name>
</gene>
<accession>A0A9X2HE50</accession>
<keyword evidence="2" id="KW-1185">Reference proteome</keyword>
<sequence length="156" mass="16843">MSTTSAARPLGLIFAASHEAAMAQSIQRMEYGLKRLDDEHQTLLRYGASAEALAANRLTHHHLQDRYAQLTDAWHVVRAELELMQSYTASVDPLLPHRIRAHAGQHCPSTATGAHRPVITCTSHPVGITGSVSDSMYQCAGCAVTLGETSTPTQIA</sequence>
<name>A0A9X2HE50_9MICC</name>
<organism evidence="1 2">
    <name type="scientific">Rothia santali</name>
    <dbReference type="NCBI Taxonomy" id="2949643"/>
    <lineage>
        <taxon>Bacteria</taxon>
        <taxon>Bacillati</taxon>
        <taxon>Actinomycetota</taxon>
        <taxon>Actinomycetes</taxon>
        <taxon>Micrococcales</taxon>
        <taxon>Micrococcaceae</taxon>
        <taxon>Rothia</taxon>
    </lineage>
</organism>
<dbReference type="AlphaFoldDB" id="A0A9X2HE50"/>
<proteinExistence type="predicted"/>
<reference evidence="1" key="1">
    <citation type="submission" date="2022-06" db="EMBL/GenBank/DDBJ databases">
        <title>Rothia sp. isolated from sandalwood seedling.</title>
        <authorList>
            <person name="Tuikhar N."/>
            <person name="Kirdat K."/>
            <person name="Thorat V."/>
            <person name="Swetha P."/>
            <person name="Padma S."/>
            <person name="Sundararaj R."/>
            <person name="Yadav A."/>
        </authorList>
    </citation>
    <scope>NUCLEOTIDE SEQUENCE</scope>
    <source>
        <strain evidence="1">AR01</strain>
    </source>
</reference>
<dbReference type="Proteomes" id="UP001139502">
    <property type="component" value="Unassembled WGS sequence"/>
</dbReference>
<evidence type="ECO:0000313" key="1">
    <source>
        <dbReference type="EMBL" id="MCP3425162.1"/>
    </source>
</evidence>
<evidence type="ECO:0000313" key="2">
    <source>
        <dbReference type="Proteomes" id="UP001139502"/>
    </source>
</evidence>
<dbReference type="EMBL" id="JANAFB010000006">
    <property type="protein sequence ID" value="MCP3425162.1"/>
    <property type="molecule type" value="Genomic_DNA"/>
</dbReference>
<protein>
    <submittedName>
        <fullName evidence="1">Uncharacterized protein</fullName>
    </submittedName>
</protein>
<comment type="caution">
    <text evidence="1">The sequence shown here is derived from an EMBL/GenBank/DDBJ whole genome shotgun (WGS) entry which is preliminary data.</text>
</comment>